<protein>
    <submittedName>
        <fullName evidence="4">Teicoplanin resistance protein VanZ</fullName>
    </submittedName>
</protein>
<sequence>MLKRLLTEDGELTKISRRFVWMLVIIYCLIIVRMCFGPQIMIEGVSTPNVQRFGRIVALLVPFNSFRSLDQLTSFKEIFWVIGQNVVNILLLFPLIIGLLSLKPSLRKYKSVILLAFLMSIFIECTQVVLDILIDANRVFEIDDLWTNTLGGPFALWTYRNIKGWLLTIRK</sequence>
<feature type="transmembrane region" description="Helical" evidence="1">
    <location>
        <begin position="20"/>
        <end position="42"/>
    </location>
</feature>
<evidence type="ECO:0000259" key="2">
    <source>
        <dbReference type="Pfam" id="PF04892"/>
    </source>
</evidence>
<organism evidence="4 6">
    <name type="scientific">Streptococcus agalactiae</name>
    <dbReference type="NCBI Taxonomy" id="1311"/>
    <lineage>
        <taxon>Bacteria</taxon>
        <taxon>Bacillati</taxon>
        <taxon>Bacillota</taxon>
        <taxon>Bacilli</taxon>
        <taxon>Lactobacillales</taxon>
        <taxon>Streptococcaceae</taxon>
        <taxon>Streptococcus</taxon>
    </lineage>
</organism>
<accession>A0A0E1EKB1</accession>
<evidence type="ECO:0000313" key="3">
    <source>
        <dbReference type="EMBL" id="KLJ29622.1"/>
    </source>
</evidence>
<reference evidence="4 6" key="2">
    <citation type="journal article" date="2016" name="Sci. Rep.">
        <title>Serotype IV Streptococcus agalactiae ST-452 has arisen from large genomic recombination events between CC23 and the hypervirulent CC17 lineages.</title>
        <authorList>
            <person name="Campisi E."/>
            <person name="Rinaudo C.D."/>
            <person name="Donati C."/>
            <person name="Barucco M."/>
            <person name="Torricelli G."/>
            <person name="Edwards M.S."/>
            <person name="Baker C.J."/>
            <person name="Margarit I."/>
            <person name="Rosini R."/>
        </authorList>
    </citation>
    <scope>NUCLEOTIDE SEQUENCE [LARGE SCALE GENOMIC DNA]</scope>
    <source>
        <strain evidence="4 6">CZ-PW-140</strain>
    </source>
</reference>
<feature type="transmembrane region" description="Helical" evidence="1">
    <location>
        <begin position="112"/>
        <end position="134"/>
    </location>
</feature>
<dbReference type="InterPro" id="IPR006976">
    <property type="entry name" value="VanZ-like"/>
</dbReference>
<dbReference type="Proteomes" id="UP000035174">
    <property type="component" value="Unassembled WGS sequence"/>
</dbReference>
<dbReference type="Pfam" id="PF04892">
    <property type="entry name" value="VanZ"/>
    <property type="match status" value="1"/>
</dbReference>
<evidence type="ECO:0000313" key="6">
    <source>
        <dbReference type="Proteomes" id="UP000093122"/>
    </source>
</evidence>
<proteinExistence type="predicted"/>
<name>A0A0E1EKB1_STRAG</name>
<evidence type="ECO:0000313" key="5">
    <source>
        <dbReference type="Proteomes" id="UP000035174"/>
    </source>
</evidence>
<dbReference type="EMBL" id="MAWT01000041">
    <property type="protein sequence ID" value="OCM70962.1"/>
    <property type="molecule type" value="Genomic_DNA"/>
</dbReference>
<dbReference type="Proteomes" id="UP000093122">
    <property type="component" value="Unassembled WGS sequence"/>
</dbReference>
<dbReference type="RefSeq" id="WP_000919802.1">
    <property type="nucleotide sequence ID" value="NZ_AP018935.1"/>
</dbReference>
<feature type="domain" description="VanZ-like" evidence="2">
    <location>
        <begin position="25"/>
        <end position="160"/>
    </location>
</feature>
<evidence type="ECO:0000256" key="1">
    <source>
        <dbReference type="SAM" id="Phobius"/>
    </source>
</evidence>
<dbReference type="EMBL" id="LCVB01000027">
    <property type="protein sequence ID" value="KLJ29622.1"/>
    <property type="molecule type" value="Genomic_DNA"/>
</dbReference>
<dbReference type="KEGG" id="sage:EN72_02685"/>
<gene>
    <name evidence="4" type="ORF">AX245_10830</name>
    <name evidence="3" type="ORF">WA45_04545</name>
</gene>
<dbReference type="PANTHER" id="PTHR36834">
    <property type="entry name" value="MEMBRANE PROTEIN-RELATED"/>
    <property type="match status" value="1"/>
</dbReference>
<dbReference type="AlphaFoldDB" id="A0A0E1EKB1"/>
<reference evidence="3 5" key="1">
    <citation type="journal article" date="2015" name="PLoS ONE">
        <title>Genomic analysis reveals the molecular basis for capsule loss in the group B streptococcus population.</title>
        <authorList>
            <consortium name="DEVANI Consortium"/>
            <person name="Rosini R."/>
            <person name="Campisi E."/>
            <person name="De Chiara M."/>
            <person name="Tettelin H."/>
            <person name="Rinaudo D."/>
            <person name="Toniolo C."/>
            <person name="Metruccio M."/>
            <person name="Guidotti S."/>
            <person name="Sorensen U.B."/>
            <person name="Kilian M."/>
            <person name="Ramirez M."/>
            <person name="Janulczyk R."/>
            <person name="Donati C."/>
            <person name="Grandi G."/>
            <person name="Margarit I."/>
        </authorList>
    </citation>
    <scope>NUCLEOTIDE SEQUENCE [LARGE SCALE GENOMIC DNA]</scope>
    <source>
        <strain evidence="3 5">ES-PW-063</strain>
    </source>
</reference>
<keyword evidence="1" id="KW-1133">Transmembrane helix</keyword>
<keyword evidence="1" id="KW-0472">Membrane</keyword>
<comment type="caution">
    <text evidence="4">The sequence shown here is derived from an EMBL/GenBank/DDBJ whole genome shotgun (WGS) entry which is preliminary data.</text>
</comment>
<evidence type="ECO:0000313" key="4">
    <source>
        <dbReference type="EMBL" id="OCM70962.1"/>
    </source>
</evidence>
<dbReference type="InterPro" id="IPR053150">
    <property type="entry name" value="Teicoplanin_resist-assoc"/>
</dbReference>
<dbReference type="PANTHER" id="PTHR36834:SF2">
    <property type="entry name" value="MEMBRANE PROTEIN"/>
    <property type="match status" value="1"/>
</dbReference>
<feature type="transmembrane region" description="Helical" evidence="1">
    <location>
        <begin position="78"/>
        <end position="100"/>
    </location>
</feature>
<keyword evidence="1" id="KW-0812">Transmembrane</keyword>